<comment type="caution">
    <text evidence="3">The sequence shown here is derived from an EMBL/GenBank/DDBJ whole genome shotgun (WGS) entry which is preliminary data.</text>
</comment>
<dbReference type="RefSeq" id="WP_108639559.1">
    <property type="nucleotide sequence ID" value="NZ_QCYG01000002.1"/>
</dbReference>
<evidence type="ECO:0008006" key="5">
    <source>
        <dbReference type="Google" id="ProtNLM"/>
    </source>
</evidence>
<name>A0A2T7FZB7_9RHOB</name>
<organism evidence="3 4">
    <name type="scientific">Thalassorhabdomicrobium marinisediminis</name>
    <dbReference type="NCBI Taxonomy" id="2170577"/>
    <lineage>
        <taxon>Bacteria</taxon>
        <taxon>Pseudomonadati</taxon>
        <taxon>Pseudomonadota</taxon>
        <taxon>Alphaproteobacteria</taxon>
        <taxon>Rhodobacterales</taxon>
        <taxon>Paracoccaceae</taxon>
        <taxon>Thalassorhabdomicrobium</taxon>
    </lineage>
</organism>
<evidence type="ECO:0000313" key="3">
    <source>
        <dbReference type="EMBL" id="PVA07517.1"/>
    </source>
</evidence>
<evidence type="ECO:0000256" key="1">
    <source>
        <dbReference type="SAM" id="Coils"/>
    </source>
</evidence>
<sequence length="99" mass="11242">MKNLDTRIQQTQAKLNDLRAMARKQERRNETRRKIIYGAAALKIISQWRKTAGKSEQQQAEESGKADRMMAALHHQVSRDSDREFLGLALDATSSEEGA</sequence>
<keyword evidence="1" id="KW-0175">Coiled coil</keyword>
<feature type="coiled-coil region" evidence="1">
    <location>
        <begin position="1"/>
        <end position="28"/>
    </location>
</feature>
<dbReference type="Proteomes" id="UP000244817">
    <property type="component" value="Unassembled WGS sequence"/>
</dbReference>
<keyword evidence="4" id="KW-1185">Reference proteome</keyword>
<proteinExistence type="predicted"/>
<evidence type="ECO:0000313" key="4">
    <source>
        <dbReference type="Proteomes" id="UP000244817"/>
    </source>
</evidence>
<evidence type="ECO:0000256" key="2">
    <source>
        <dbReference type="SAM" id="MobiDB-lite"/>
    </source>
</evidence>
<dbReference type="OrthoDB" id="7728370at2"/>
<feature type="region of interest" description="Disordered" evidence="2">
    <location>
        <begin position="52"/>
        <end position="80"/>
    </location>
</feature>
<dbReference type="EMBL" id="QCYG01000002">
    <property type="protein sequence ID" value="PVA07517.1"/>
    <property type="molecule type" value="Genomic_DNA"/>
</dbReference>
<reference evidence="3 4" key="1">
    <citation type="submission" date="2018-04" db="EMBL/GenBank/DDBJ databases">
        <title>Pelagivirga bohaiensis gen. nov., sp. nov., a bacterium isolated from the Bohai Sea.</title>
        <authorList>
            <person name="Ji X."/>
        </authorList>
    </citation>
    <scope>NUCLEOTIDE SEQUENCE [LARGE SCALE GENOMIC DNA]</scope>
    <source>
        <strain evidence="3 4">BH-SD16</strain>
    </source>
</reference>
<gene>
    <name evidence="3" type="ORF">DC363_02470</name>
</gene>
<dbReference type="AlphaFoldDB" id="A0A2T7FZB7"/>
<protein>
    <recommendedName>
        <fullName evidence="5">Mobilization protein</fullName>
    </recommendedName>
</protein>
<accession>A0A2T7FZB7</accession>